<dbReference type="InterPro" id="IPR012347">
    <property type="entry name" value="Ferritin-like"/>
</dbReference>
<reference evidence="1" key="1">
    <citation type="submission" date="2020-12" db="EMBL/GenBank/DDBJ databases">
        <title>M. sibirica DSM 26468T genome.</title>
        <authorList>
            <person name="Thieme N."/>
            <person name="Rettenmaier R."/>
            <person name="Zverlov V."/>
            <person name="Liebl W."/>
        </authorList>
    </citation>
    <scope>NUCLEOTIDE SEQUENCE</scope>
    <source>
        <strain evidence="1">DSM 26468</strain>
    </source>
</reference>
<dbReference type="AlphaFoldDB" id="A0A8J7HBJ8"/>
<accession>A0A8J7HBJ8</accession>
<gene>
    <name evidence="1" type="ORF">I5677_00190</name>
</gene>
<organism evidence="1 2">
    <name type="scientific">Mobilitalea sibirica</name>
    <dbReference type="NCBI Taxonomy" id="1462919"/>
    <lineage>
        <taxon>Bacteria</taxon>
        <taxon>Bacillati</taxon>
        <taxon>Bacillota</taxon>
        <taxon>Clostridia</taxon>
        <taxon>Lachnospirales</taxon>
        <taxon>Lachnospiraceae</taxon>
        <taxon>Mobilitalea</taxon>
    </lineage>
</organism>
<proteinExistence type="predicted"/>
<dbReference type="SUPFAM" id="SSF47240">
    <property type="entry name" value="Ferritin-like"/>
    <property type="match status" value="1"/>
</dbReference>
<dbReference type="CDD" id="cd00657">
    <property type="entry name" value="Ferritin_like"/>
    <property type="match status" value="1"/>
</dbReference>
<dbReference type="InterPro" id="IPR009078">
    <property type="entry name" value="Ferritin-like_SF"/>
</dbReference>
<name>A0A8J7HBJ8_9FIRM</name>
<sequence>MFQYQASEKTFNCFDSKFCDNVQIPSLPLKGPKPFDQILHCIHKAIEDEANAVDYYRHLLKDAPNKLHCEFLQQICDNELEHLHIFIKLYIYYTDCEPKYCVTPACIKCYREGLLKALTDELATVTLYRNVQLSTMDQVIIDTFYMVMIDEQSHATMLSTLFNNFPCK</sequence>
<evidence type="ECO:0000313" key="2">
    <source>
        <dbReference type="Proteomes" id="UP000623269"/>
    </source>
</evidence>
<keyword evidence="2" id="KW-1185">Reference proteome</keyword>
<comment type="caution">
    <text evidence="1">The sequence shown here is derived from an EMBL/GenBank/DDBJ whole genome shotgun (WGS) entry which is preliminary data.</text>
</comment>
<dbReference type="EMBL" id="JAEAGR010000001">
    <property type="protein sequence ID" value="MBH1939304.1"/>
    <property type="molecule type" value="Genomic_DNA"/>
</dbReference>
<dbReference type="Gene3D" id="1.20.1260.10">
    <property type="match status" value="1"/>
</dbReference>
<dbReference type="Proteomes" id="UP000623269">
    <property type="component" value="Unassembled WGS sequence"/>
</dbReference>
<evidence type="ECO:0000313" key="1">
    <source>
        <dbReference type="EMBL" id="MBH1939304.1"/>
    </source>
</evidence>
<protein>
    <submittedName>
        <fullName evidence="1">Ferritin-like domain-containing protein</fullName>
    </submittedName>
</protein>
<dbReference type="RefSeq" id="WP_197659539.1">
    <property type="nucleotide sequence ID" value="NZ_JAEAGR010000001.1"/>
</dbReference>